<dbReference type="EMBL" id="JAVDRP010000003">
    <property type="protein sequence ID" value="MDR6408478.1"/>
    <property type="molecule type" value="Genomic_DNA"/>
</dbReference>
<dbReference type="Proteomes" id="UP001264340">
    <property type="component" value="Unassembled WGS sequence"/>
</dbReference>
<evidence type="ECO:0000259" key="1">
    <source>
        <dbReference type="Pfam" id="PF00685"/>
    </source>
</evidence>
<sequence length="219" mass="24788">MSKAFGLETYSLHGDNDPEAFGSEQITRLVGHRNTRMSPEELVSAAKSDGATCIVKTHEHPITNDPCIFVVRDGRSSIVSYFHFLNEIARTPVSLEQVIKGEVFAGSWSEHYIAWQPKIRAHTLLLRYEIIVADPRRAISEISSFLRINPSNDFRMPFETLRSINSKFFRSGSDEKNIRELDGLRPLFWNHHGPVMLDLGYGRGDRVDSAIPVGYRSIA</sequence>
<reference evidence="2 3" key="1">
    <citation type="submission" date="2023-07" db="EMBL/GenBank/DDBJ databases">
        <title>Sorghum-associated microbial communities from plants grown in Nebraska, USA.</title>
        <authorList>
            <person name="Schachtman D."/>
        </authorList>
    </citation>
    <scope>NUCLEOTIDE SEQUENCE [LARGE SCALE GENOMIC DNA]</scope>
    <source>
        <strain evidence="2 3">DS1316</strain>
    </source>
</reference>
<accession>A0ABU1LP01</accession>
<dbReference type="InterPro" id="IPR027417">
    <property type="entry name" value="P-loop_NTPase"/>
</dbReference>
<gene>
    <name evidence="2" type="ORF">J2804_001871</name>
</gene>
<evidence type="ECO:0000313" key="2">
    <source>
        <dbReference type="EMBL" id="MDR6408478.1"/>
    </source>
</evidence>
<proteinExistence type="predicted"/>
<evidence type="ECO:0000313" key="3">
    <source>
        <dbReference type="Proteomes" id="UP001264340"/>
    </source>
</evidence>
<dbReference type="InterPro" id="IPR000863">
    <property type="entry name" value="Sulfotransferase_dom"/>
</dbReference>
<protein>
    <recommendedName>
        <fullName evidence="1">Sulfotransferase domain-containing protein</fullName>
    </recommendedName>
</protein>
<feature type="domain" description="Sulfotransferase" evidence="1">
    <location>
        <begin position="68"/>
        <end position="151"/>
    </location>
</feature>
<name>A0ABU1LP01_9BURK</name>
<dbReference type="Gene3D" id="3.40.50.300">
    <property type="entry name" value="P-loop containing nucleotide triphosphate hydrolases"/>
    <property type="match status" value="1"/>
</dbReference>
<dbReference type="Pfam" id="PF00685">
    <property type="entry name" value="Sulfotransfer_1"/>
    <property type="match status" value="1"/>
</dbReference>
<organism evidence="2 3">
    <name type="scientific">Paraburkholderia terricola</name>
    <dbReference type="NCBI Taxonomy" id="169427"/>
    <lineage>
        <taxon>Bacteria</taxon>
        <taxon>Pseudomonadati</taxon>
        <taxon>Pseudomonadota</taxon>
        <taxon>Betaproteobacteria</taxon>
        <taxon>Burkholderiales</taxon>
        <taxon>Burkholderiaceae</taxon>
        <taxon>Paraburkholderia</taxon>
    </lineage>
</organism>
<comment type="caution">
    <text evidence="2">The sequence shown here is derived from an EMBL/GenBank/DDBJ whole genome shotgun (WGS) entry which is preliminary data.</text>
</comment>
<keyword evidence="3" id="KW-1185">Reference proteome</keyword>
<dbReference type="SUPFAM" id="SSF52540">
    <property type="entry name" value="P-loop containing nucleoside triphosphate hydrolases"/>
    <property type="match status" value="1"/>
</dbReference>